<dbReference type="OMA" id="SHMADQM"/>
<dbReference type="RefSeq" id="XP_461924.2">
    <property type="nucleotide sequence ID" value="XM_461924.1"/>
</dbReference>
<dbReference type="EC" id="4.2.1.96" evidence="3"/>
<evidence type="ECO:0000256" key="2">
    <source>
        <dbReference type="ARBA" id="ARBA00006472"/>
    </source>
</evidence>
<gene>
    <name evidence="6" type="ordered locus">DEHA2G08668g</name>
</gene>
<dbReference type="InterPro" id="IPR036428">
    <property type="entry name" value="PCD_sf"/>
</dbReference>
<dbReference type="STRING" id="284592.Q6BIP7"/>
<dbReference type="KEGG" id="dha:DEHA2G08668g"/>
<dbReference type="GO" id="GO:0006729">
    <property type="term" value="P:tetrahydrobiopterin biosynthetic process"/>
    <property type="evidence" value="ECO:0007669"/>
    <property type="project" value="InterPro"/>
</dbReference>
<dbReference type="InParanoid" id="Q6BIP7"/>
<accession>Q6BIP7</accession>
<evidence type="ECO:0000256" key="3">
    <source>
        <dbReference type="ARBA" id="ARBA00013252"/>
    </source>
</evidence>
<sequence>MSSKTIRKAAVIAGKQLEEQISRLNCGSHKNYWKIRSSLAADGSVENRLEVDYKFKSFAKTWSFLNSIAYHADNVKHHPSIDTTYNKVNIKLTTHDAGNRVTYNDLKFAQFVRDEFERERPQNVLKMEELIKDARGQFSFSQASQIIDDLVASDKSSNLEKASKHSDPSKNSNGK</sequence>
<dbReference type="EMBL" id="CR382139">
    <property type="protein sequence ID" value="CAG90387.2"/>
    <property type="molecule type" value="Genomic_DNA"/>
</dbReference>
<dbReference type="GO" id="GO:0008124">
    <property type="term" value="F:4-alpha-hydroxytetrahydrobiopterin dehydratase activity"/>
    <property type="evidence" value="ECO:0007669"/>
    <property type="project" value="UniProtKB-EC"/>
</dbReference>
<reference evidence="6 7" key="1">
    <citation type="journal article" date="2004" name="Nature">
        <title>Genome evolution in yeasts.</title>
        <authorList>
            <consortium name="Genolevures"/>
            <person name="Dujon B."/>
            <person name="Sherman D."/>
            <person name="Fischer G."/>
            <person name="Durrens P."/>
            <person name="Casaregola S."/>
            <person name="Lafontaine I."/>
            <person name="de Montigny J."/>
            <person name="Marck C."/>
            <person name="Neuveglise C."/>
            <person name="Talla E."/>
            <person name="Goffard N."/>
            <person name="Frangeul L."/>
            <person name="Aigle M."/>
            <person name="Anthouard V."/>
            <person name="Babour A."/>
            <person name="Barbe V."/>
            <person name="Barnay S."/>
            <person name="Blanchin S."/>
            <person name="Beckerich J.M."/>
            <person name="Beyne E."/>
            <person name="Bleykasten C."/>
            <person name="Boisrame A."/>
            <person name="Boyer J."/>
            <person name="Cattolico L."/>
            <person name="Confanioleri F."/>
            <person name="de Daruvar A."/>
            <person name="Despons L."/>
            <person name="Fabre E."/>
            <person name="Fairhead C."/>
            <person name="Ferry-Dumazet H."/>
            <person name="Groppi A."/>
            <person name="Hantraye F."/>
            <person name="Hennequin C."/>
            <person name="Jauniaux N."/>
            <person name="Joyet P."/>
            <person name="Kachouri R."/>
            <person name="Kerrest A."/>
            <person name="Koszul R."/>
            <person name="Lemaire M."/>
            <person name="Lesur I."/>
            <person name="Ma L."/>
            <person name="Muller H."/>
            <person name="Nicaud J.M."/>
            <person name="Nikolski M."/>
            <person name="Oztas S."/>
            <person name="Ozier-Kalogeropoulos O."/>
            <person name="Pellenz S."/>
            <person name="Potier S."/>
            <person name="Richard G.F."/>
            <person name="Straub M.L."/>
            <person name="Suleau A."/>
            <person name="Swennene D."/>
            <person name="Tekaia F."/>
            <person name="Wesolowski-Louvel M."/>
            <person name="Westhof E."/>
            <person name="Wirth B."/>
            <person name="Zeniou-Meyer M."/>
            <person name="Zivanovic I."/>
            <person name="Bolotin-Fukuhara M."/>
            <person name="Thierry A."/>
            <person name="Bouchier C."/>
            <person name="Caudron B."/>
            <person name="Scarpelli C."/>
            <person name="Gaillardin C."/>
            <person name="Weissenbach J."/>
            <person name="Wincker P."/>
            <person name="Souciet J.L."/>
        </authorList>
    </citation>
    <scope>NUCLEOTIDE SEQUENCE [LARGE SCALE GENOMIC DNA]</scope>
    <source>
        <strain evidence="7">ATCC 36239 / CBS 767 / BCRC 21394 / JCM 1990 / NBRC 0083 / IGC 2968</strain>
    </source>
</reference>
<dbReference type="GeneID" id="2904808"/>
<keyword evidence="7" id="KW-1185">Reference proteome</keyword>
<dbReference type="PANTHER" id="PTHR12599:SF0">
    <property type="entry name" value="PTERIN-4-ALPHA-CARBINOLAMINE DEHYDRATASE"/>
    <property type="match status" value="1"/>
</dbReference>
<dbReference type="eggNOG" id="KOG4073">
    <property type="taxonomic scope" value="Eukaryota"/>
</dbReference>
<dbReference type="OrthoDB" id="277398at2759"/>
<comment type="catalytic activity">
    <reaction evidence="1">
        <text>(4aS,6R)-4a-hydroxy-L-erythro-5,6,7,8-tetrahydrobiopterin = (6R)-L-erythro-6,7-dihydrobiopterin + H2O</text>
        <dbReference type="Rhea" id="RHEA:11920"/>
        <dbReference type="ChEBI" id="CHEBI:15377"/>
        <dbReference type="ChEBI" id="CHEBI:15642"/>
        <dbReference type="ChEBI" id="CHEBI:43120"/>
        <dbReference type="EC" id="4.2.1.96"/>
    </reaction>
</comment>
<evidence type="ECO:0000313" key="6">
    <source>
        <dbReference type="EMBL" id="CAG90387.2"/>
    </source>
</evidence>
<evidence type="ECO:0000256" key="5">
    <source>
        <dbReference type="ARBA" id="ARBA00030497"/>
    </source>
</evidence>
<dbReference type="HOGENOM" id="CLU_081974_5_0_1"/>
<comment type="similarity">
    <text evidence="2">Belongs to the pterin-4-alpha-carbinolamine dehydratase family.</text>
</comment>
<evidence type="ECO:0000313" key="7">
    <source>
        <dbReference type="Proteomes" id="UP000000599"/>
    </source>
</evidence>
<proteinExistence type="inferred from homology"/>
<dbReference type="AlphaFoldDB" id="Q6BIP7"/>
<dbReference type="CDD" id="cd00488">
    <property type="entry name" value="PCD_DCoH"/>
    <property type="match status" value="1"/>
</dbReference>
<dbReference type="Pfam" id="PF01329">
    <property type="entry name" value="Pterin_4a"/>
    <property type="match status" value="1"/>
</dbReference>
<organism evidence="6 7">
    <name type="scientific">Debaryomyces hansenii (strain ATCC 36239 / CBS 767 / BCRC 21394 / JCM 1990 / NBRC 0083 / IGC 2968)</name>
    <name type="common">Yeast</name>
    <name type="synonym">Torulaspora hansenii</name>
    <dbReference type="NCBI Taxonomy" id="284592"/>
    <lineage>
        <taxon>Eukaryota</taxon>
        <taxon>Fungi</taxon>
        <taxon>Dikarya</taxon>
        <taxon>Ascomycota</taxon>
        <taxon>Saccharomycotina</taxon>
        <taxon>Pichiomycetes</taxon>
        <taxon>Debaryomycetaceae</taxon>
        <taxon>Debaryomyces</taxon>
    </lineage>
</organism>
<evidence type="ECO:0000256" key="1">
    <source>
        <dbReference type="ARBA" id="ARBA00001554"/>
    </source>
</evidence>
<evidence type="ECO:0000256" key="4">
    <source>
        <dbReference type="ARBA" id="ARBA00023239"/>
    </source>
</evidence>
<dbReference type="PANTHER" id="PTHR12599">
    <property type="entry name" value="PTERIN-4-ALPHA-CARBINOLAMINE DEHYDRATASE"/>
    <property type="match status" value="1"/>
</dbReference>
<dbReference type="Gene3D" id="3.30.1360.20">
    <property type="entry name" value="Transcriptional coactivator/pterin dehydratase"/>
    <property type="match status" value="1"/>
</dbReference>
<dbReference type="VEuPathDB" id="FungiDB:DEHA2G08668g"/>
<name>Q6BIP7_DEBHA</name>
<dbReference type="InterPro" id="IPR001533">
    <property type="entry name" value="Pterin_deHydtase"/>
</dbReference>
<keyword evidence="4" id="KW-0456">Lyase</keyword>
<dbReference type="Proteomes" id="UP000000599">
    <property type="component" value="Chromosome G"/>
</dbReference>
<protein>
    <recommendedName>
        <fullName evidence="3">4a-hydroxytetrahydrobiopterin dehydratase</fullName>
        <ecNumber evidence="3">4.2.1.96</ecNumber>
    </recommendedName>
    <alternativeName>
        <fullName evidence="5">4-alpha-hydroxy-tetrahydropterin dehydratase</fullName>
    </alternativeName>
</protein>
<dbReference type="SUPFAM" id="SSF55248">
    <property type="entry name" value="PCD-like"/>
    <property type="match status" value="1"/>
</dbReference>